<dbReference type="InterPro" id="IPR036640">
    <property type="entry name" value="ABC1_TM_sf"/>
</dbReference>
<accession>X0WQR7</accession>
<evidence type="ECO:0000259" key="6">
    <source>
        <dbReference type="PROSITE" id="PS50929"/>
    </source>
</evidence>
<feature type="domain" description="ABC transmembrane type-1" evidence="6">
    <location>
        <begin position="1"/>
        <end position="252"/>
    </location>
</feature>
<name>X0WQR7_9ZZZZ</name>
<gene>
    <name evidence="7" type="ORF">S01H1_55945</name>
</gene>
<keyword evidence="4 5" id="KW-0472">Membrane</keyword>
<dbReference type="AlphaFoldDB" id="X0WQR7"/>
<dbReference type="PANTHER" id="PTHR43394">
    <property type="entry name" value="ATP-DEPENDENT PERMEASE MDL1, MITOCHONDRIAL"/>
    <property type="match status" value="1"/>
</dbReference>
<protein>
    <recommendedName>
        <fullName evidence="6">ABC transmembrane type-1 domain-containing protein</fullName>
    </recommendedName>
</protein>
<feature type="transmembrane region" description="Helical" evidence="5">
    <location>
        <begin position="226"/>
        <end position="250"/>
    </location>
</feature>
<dbReference type="PROSITE" id="PS50929">
    <property type="entry name" value="ABC_TM1F"/>
    <property type="match status" value="1"/>
</dbReference>
<feature type="transmembrane region" description="Helical" evidence="5">
    <location>
        <begin position="6"/>
        <end position="26"/>
    </location>
</feature>
<feature type="non-terminal residue" evidence="7">
    <location>
        <position position="257"/>
    </location>
</feature>
<organism evidence="7">
    <name type="scientific">marine sediment metagenome</name>
    <dbReference type="NCBI Taxonomy" id="412755"/>
    <lineage>
        <taxon>unclassified sequences</taxon>
        <taxon>metagenomes</taxon>
        <taxon>ecological metagenomes</taxon>
    </lineage>
</organism>
<dbReference type="GO" id="GO:0016020">
    <property type="term" value="C:membrane"/>
    <property type="evidence" value="ECO:0007669"/>
    <property type="project" value="UniProtKB-SubCell"/>
</dbReference>
<keyword evidence="2 5" id="KW-0812">Transmembrane</keyword>
<dbReference type="GO" id="GO:0015421">
    <property type="term" value="F:ABC-type oligopeptide transporter activity"/>
    <property type="evidence" value="ECO:0007669"/>
    <property type="project" value="TreeGrafter"/>
</dbReference>
<evidence type="ECO:0000256" key="5">
    <source>
        <dbReference type="SAM" id="Phobius"/>
    </source>
</evidence>
<evidence type="ECO:0000313" key="7">
    <source>
        <dbReference type="EMBL" id="GAG15021.1"/>
    </source>
</evidence>
<dbReference type="EMBL" id="BARS01036387">
    <property type="protein sequence ID" value="GAG15021.1"/>
    <property type="molecule type" value="Genomic_DNA"/>
</dbReference>
<dbReference type="Gene3D" id="1.20.1560.10">
    <property type="entry name" value="ABC transporter type 1, transmembrane domain"/>
    <property type="match status" value="1"/>
</dbReference>
<dbReference type="CDD" id="cd18542">
    <property type="entry name" value="ABC_6TM_YknU_like"/>
    <property type="match status" value="1"/>
</dbReference>
<dbReference type="InterPro" id="IPR039421">
    <property type="entry name" value="Type_1_exporter"/>
</dbReference>
<evidence type="ECO:0000256" key="3">
    <source>
        <dbReference type="ARBA" id="ARBA00022989"/>
    </source>
</evidence>
<evidence type="ECO:0000256" key="4">
    <source>
        <dbReference type="ARBA" id="ARBA00023136"/>
    </source>
</evidence>
<comment type="subcellular location">
    <subcellularLocation>
        <location evidence="1">Membrane</location>
        <topology evidence="1">Multi-pass membrane protein</topology>
    </subcellularLocation>
</comment>
<reference evidence="7" key="1">
    <citation type="journal article" date="2014" name="Front. Microbiol.">
        <title>High frequency of phylogenetically diverse reductive dehalogenase-homologous genes in deep subseafloor sedimentary metagenomes.</title>
        <authorList>
            <person name="Kawai M."/>
            <person name="Futagami T."/>
            <person name="Toyoda A."/>
            <person name="Takaki Y."/>
            <person name="Nishi S."/>
            <person name="Hori S."/>
            <person name="Arai W."/>
            <person name="Tsubouchi T."/>
            <person name="Morono Y."/>
            <person name="Uchiyama I."/>
            <person name="Ito T."/>
            <person name="Fujiyama A."/>
            <person name="Inagaki F."/>
            <person name="Takami H."/>
        </authorList>
    </citation>
    <scope>NUCLEOTIDE SEQUENCE</scope>
    <source>
        <strain evidence="7">Expedition CK06-06</strain>
    </source>
</reference>
<feature type="non-terminal residue" evidence="7">
    <location>
        <position position="1"/>
    </location>
</feature>
<evidence type="ECO:0000256" key="1">
    <source>
        <dbReference type="ARBA" id="ARBA00004141"/>
    </source>
</evidence>
<proteinExistence type="predicted"/>
<sequence>GNTQTLVIASLAVIAAAALRGAFTFLQTYLGEWISQRVAYDVRNRIYDRLQRLSYAYHDRQQTGQLMSRATQDVEAVRWFIHMGVLRFGYILLLLSAILVLMAVTNWKLTLVAWAFLPFIAWRSTVMALSLRPLWMKVQEGLARLTTVLQEALTGARVVKAFARERYEGEKFRREAEALFADSYRSGRIQALNSPMMTGFWLAAIAATLWFGGREVINGNLNIGELAAFLLYLMILNMPVRMLGWIVMIASRAQVSG</sequence>
<keyword evidence="3 5" id="KW-1133">Transmembrane helix</keyword>
<feature type="transmembrane region" description="Helical" evidence="5">
    <location>
        <begin position="111"/>
        <end position="131"/>
    </location>
</feature>
<feature type="transmembrane region" description="Helical" evidence="5">
    <location>
        <begin position="88"/>
        <end position="105"/>
    </location>
</feature>
<dbReference type="SUPFAM" id="SSF90123">
    <property type="entry name" value="ABC transporter transmembrane region"/>
    <property type="match status" value="1"/>
</dbReference>
<dbReference type="GO" id="GO:0005524">
    <property type="term" value="F:ATP binding"/>
    <property type="evidence" value="ECO:0007669"/>
    <property type="project" value="InterPro"/>
</dbReference>
<comment type="caution">
    <text evidence="7">The sequence shown here is derived from an EMBL/GenBank/DDBJ whole genome shotgun (WGS) entry which is preliminary data.</text>
</comment>
<dbReference type="InterPro" id="IPR011527">
    <property type="entry name" value="ABC1_TM_dom"/>
</dbReference>
<dbReference type="Pfam" id="PF00664">
    <property type="entry name" value="ABC_membrane"/>
    <property type="match status" value="1"/>
</dbReference>
<feature type="transmembrane region" description="Helical" evidence="5">
    <location>
        <begin position="192"/>
        <end position="211"/>
    </location>
</feature>
<evidence type="ECO:0000256" key="2">
    <source>
        <dbReference type="ARBA" id="ARBA00022692"/>
    </source>
</evidence>
<dbReference type="PANTHER" id="PTHR43394:SF1">
    <property type="entry name" value="ATP-BINDING CASSETTE SUB-FAMILY B MEMBER 10, MITOCHONDRIAL"/>
    <property type="match status" value="1"/>
</dbReference>